<gene>
    <name evidence="9" type="ORF">AN477_02765</name>
</gene>
<evidence type="ECO:0000256" key="4">
    <source>
        <dbReference type="ARBA" id="ARBA00022898"/>
    </source>
</evidence>
<sequence>MEIYLDNAATTPILPAVREALLEVLDIYGNPSSLHGQGVKAQKVLEGARSEALKALGVRTGKVVFTGGGTEANNLAIFGAVSRHERRGRHLITTSVEHPSVLEAFRSLERHGWNVTYIAPAQDGSVLAADVLSAVTPETVLVSVMHVNNETGAMMPIEEIADGLKVFPKTLFHVDGIQGFGKVRVNLQSHAIHMYSMSGHKLGAPKGVGGLYVRQGLDIHPVLYGGGQEYGLRSGTENVPGIHAFATAVRLAAESMDEESRRVSGLRTLLRDALTQDPRCVVHNPSQVSPYILSVSYPGLKGEVLVHALEREGVYVSTGSACSTKGGRIAASHVMQAMELSDVEITGTLRLSLARWTTEEEVLEAVKIIRQQVDWLYDVGGMK</sequence>
<dbReference type="AlphaFoldDB" id="A0A0P9CHU9"/>
<keyword evidence="4" id="KW-0663">Pyridoxal phosphate</keyword>
<organism evidence="9 10">
    <name type="scientific">Alicyclobacillus ferrooxydans</name>
    <dbReference type="NCBI Taxonomy" id="471514"/>
    <lineage>
        <taxon>Bacteria</taxon>
        <taxon>Bacillati</taxon>
        <taxon>Bacillota</taxon>
        <taxon>Bacilli</taxon>
        <taxon>Bacillales</taxon>
        <taxon>Alicyclobacillaceae</taxon>
        <taxon>Alicyclobacillus</taxon>
    </lineage>
</organism>
<evidence type="ECO:0000259" key="8">
    <source>
        <dbReference type="Pfam" id="PF00266"/>
    </source>
</evidence>
<name>A0A0P9CHU9_9BACL</name>
<dbReference type="OrthoDB" id="9808002at2"/>
<dbReference type="PANTHER" id="PTHR11601:SF50">
    <property type="entry name" value="CYSTEINE DESULFURASE ISCS 2-RELATED"/>
    <property type="match status" value="1"/>
</dbReference>
<dbReference type="SUPFAM" id="SSF53383">
    <property type="entry name" value="PLP-dependent transferases"/>
    <property type="match status" value="1"/>
</dbReference>
<protein>
    <recommendedName>
        <fullName evidence="8">Aminotransferase class V domain-containing protein</fullName>
    </recommendedName>
</protein>
<dbReference type="InterPro" id="IPR015424">
    <property type="entry name" value="PyrdxlP-dep_Trfase"/>
</dbReference>
<dbReference type="PROSITE" id="PS00595">
    <property type="entry name" value="AA_TRANSFER_CLASS_5"/>
    <property type="match status" value="1"/>
</dbReference>
<reference evidence="9 10" key="1">
    <citation type="submission" date="2015-09" db="EMBL/GenBank/DDBJ databases">
        <title>Draft genome sequence of Alicyclobacillus ferrooxydans DSM 22381.</title>
        <authorList>
            <person name="Hemp J."/>
        </authorList>
    </citation>
    <scope>NUCLEOTIDE SEQUENCE [LARGE SCALE GENOMIC DNA]</scope>
    <source>
        <strain evidence="9 10">TC-34</strain>
    </source>
</reference>
<comment type="cofactor">
    <cofactor evidence="1 7">
        <name>pyridoxal 5'-phosphate</name>
        <dbReference type="ChEBI" id="CHEBI:597326"/>
    </cofactor>
</comment>
<dbReference type="InterPro" id="IPR020578">
    <property type="entry name" value="Aminotrans_V_PyrdxlP_BS"/>
</dbReference>
<dbReference type="EMBL" id="LJCO01000011">
    <property type="protein sequence ID" value="KPV45304.1"/>
    <property type="molecule type" value="Genomic_DNA"/>
</dbReference>
<dbReference type="InterPro" id="IPR000192">
    <property type="entry name" value="Aminotrans_V_dom"/>
</dbReference>
<comment type="caution">
    <text evidence="9">The sequence shown here is derived from an EMBL/GenBank/DDBJ whole genome shotgun (WGS) entry which is preliminary data.</text>
</comment>
<proteinExistence type="inferred from homology"/>
<dbReference type="Pfam" id="PF00266">
    <property type="entry name" value="Aminotran_5"/>
    <property type="match status" value="1"/>
</dbReference>
<dbReference type="Proteomes" id="UP000050482">
    <property type="component" value="Unassembled WGS sequence"/>
</dbReference>
<evidence type="ECO:0000313" key="10">
    <source>
        <dbReference type="Proteomes" id="UP000050482"/>
    </source>
</evidence>
<dbReference type="RefSeq" id="WP_054967641.1">
    <property type="nucleotide sequence ID" value="NZ_LJCO01000011.1"/>
</dbReference>
<evidence type="ECO:0000256" key="5">
    <source>
        <dbReference type="ARBA" id="ARBA00023004"/>
    </source>
</evidence>
<dbReference type="InterPro" id="IPR015421">
    <property type="entry name" value="PyrdxlP-dep_Trfase_major"/>
</dbReference>
<dbReference type="InterPro" id="IPR015422">
    <property type="entry name" value="PyrdxlP-dep_Trfase_small"/>
</dbReference>
<evidence type="ECO:0000256" key="1">
    <source>
        <dbReference type="ARBA" id="ARBA00001933"/>
    </source>
</evidence>
<dbReference type="InterPro" id="IPR016454">
    <property type="entry name" value="Cysteine_dSase"/>
</dbReference>
<dbReference type="STRING" id="471514.AN477_02765"/>
<dbReference type="PANTHER" id="PTHR11601">
    <property type="entry name" value="CYSTEINE DESULFURYLASE FAMILY MEMBER"/>
    <property type="match status" value="1"/>
</dbReference>
<evidence type="ECO:0000313" key="9">
    <source>
        <dbReference type="EMBL" id="KPV45304.1"/>
    </source>
</evidence>
<dbReference type="PATRIC" id="fig|471514.4.peg.2883"/>
<evidence type="ECO:0000256" key="6">
    <source>
        <dbReference type="ARBA" id="ARBA00023014"/>
    </source>
</evidence>
<dbReference type="GO" id="GO:0046872">
    <property type="term" value="F:metal ion binding"/>
    <property type="evidence" value="ECO:0007669"/>
    <property type="project" value="UniProtKB-KW"/>
</dbReference>
<keyword evidence="5" id="KW-0408">Iron</keyword>
<evidence type="ECO:0000256" key="3">
    <source>
        <dbReference type="ARBA" id="ARBA00022723"/>
    </source>
</evidence>
<dbReference type="Gene3D" id="3.90.1150.10">
    <property type="entry name" value="Aspartate Aminotransferase, domain 1"/>
    <property type="match status" value="1"/>
</dbReference>
<evidence type="ECO:0000256" key="7">
    <source>
        <dbReference type="RuleBase" id="RU004504"/>
    </source>
</evidence>
<comment type="similarity">
    <text evidence="2">Belongs to the class-V pyridoxal-phosphate-dependent aminotransferase family. NifS/IscS subfamily.</text>
</comment>
<dbReference type="GO" id="GO:0003824">
    <property type="term" value="F:catalytic activity"/>
    <property type="evidence" value="ECO:0007669"/>
    <property type="project" value="UniProtKB-ARBA"/>
</dbReference>
<keyword evidence="6" id="KW-0411">Iron-sulfur</keyword>
<dbReference type="GO" id="GO:0051536">
    <property type="term" value="F:iron-sulfur cluster binding"/>
    <property type="evidence" value="ECO:0007669"/>
    <property type="project" value="UniProtKB-KW"/>
</dbReference>
<keyword evidence="3" id="KW-0479">Metal-binding</keyword>
<dbReference type="Gene3D" id="1.10.260.50">
    <property type="match status" value="1"/>
</dbReference>
<accession>A0A0P9CHU9</accession>
<keyword evidence="10" id="KW-1185">Reference proteome</keyword>
<feature type="domain" description="Aminotransferase class V" evidence="8">
    <location>
        <begin position="3"/>
        <end position="362"/>
    </location>
</feature>
<dbReference type="Gene3D" id="3.40.640.10">
    <property type="entry name" value="Type I PLP-dependent aspartate aminotransferase-like (Major domain)"/>
    <property type="match status" value="1"/>
</dbReference>
<dbReference type="PIRSF" id="PIRSF005572">
    <property type="entry name" value="NifS"/>
    <property type="match status" value="1"/>
</dbReference>
<evidence type="ECO:0000256" key="2">
    <source>
        <dbReference type="ARBA" id="ARBA00006490"/>
    </source>
</evidence>